<dbReference type="VEuPathDB" id="FungiDB:CJI97_001877"/>
<evidence type="ECO:0000313" key="4">
    <source>
        <dbReference type="Proteomes" id="UP000037122"/>
    </source>
</evidence>
<protein>
    <submittedName>
        <fullName evidence="3">Uncharacterized protein</fullName>
    </submittedName>
</protein>
<dbReference type="InterPro" id="IPR021460">
    <property type="entry name" value="DUF3112"/>
</dbReference>
<feature type="transmembrane region" description="Helical" evidence="2">
    <location>
        <begin position="322"/>
        <end position="342"/>
    </location>
</feature>
<dbReference type="VEuPathDB" id="FungiDB:QG37_05901"/>
<dbReference type="PANTHER" id="PTHR35184:SF1">
    <property type="entry name" value="INTEGRAL MEMBRANE PROTEIN"/>
    <property type="match status" value="1"/>
</dbReference>
<feature type="region of interest" description="Disordered" evidence="1">
    <location>
        <begin position="409"/>
        <end position="435"/>
    </location>
</feature>
<sequence>MVVQSTTNYDYTGATAGLMDLLRYLNNYPALGTGIERLANQGHNLLGSELPIEFLKYQVGYQINLIGSYPTDTDVVPSAIFVAAFAVLLFVHLGIFIINCSRHHFFWVSIGWVFYCILRCIGFGLRIPFGKDVTRVPTGIASEVLLILPSIVLVSLNLILAQRIFTWRHPVGGSRKLFWGFMITLYIFVLAIIGMTIACAAIPYIYFLSEGVYLSYKKVVQASAVLILAYSLTAISLIGLAYFFKPTRKDENLYTYQPWWIESFSPFYFVKKGAVYEAEETFMKRNHNHRHAIRVIAATHHHYNMVEGLTNQRGDLSHNWSLGLIAITTLFIFVGSLCRLIVCFQDRYTREQSRLCDPVAMYILWGLLEVIINVLYIVGRVDLRFYRPDILPAKVRAIITAQQSIEQSDASSEFDQYSSEEEISDTESSEGFDLTPNVQKEGFVKNAKELESDYDEEFRF</sequence>
<keyword evidence="2" id="KW-0812">Transmembrane</keyword>
<dbReference type="PANTHER" id="PTHR35184">
    <property type="entry name" value="YALI0C10208P"/>
    <property type="match status" value="1"/>
</dbReference>
<dbReference type="VEuPathDB" id="FungiDB:CJI96_0004836"/>
<feature type="transmembrane region" description="Helical" evidence="2">
    <location>
        <begin position="219"/>
        <end position="244"/>
    </location>
</feature>
<keyword evidence="2" id="KW-0472">Membrane</keyword>
<feature type="transmembrane region" description="Helical" evidence="2">
    <location>
        <begin position="145"/>
        <end position="165"/>
    </location>
</feature>
<accession>A0A0L0NV25</accession>
<feature type="transmembrane region" description="Helical" evidence="2">
    <location>
        <begin position="105"/>
        <end position="125"/>
    </location>
</feature>
<name>A0A0L0NV25_CANAR</name>
<dbReference type="EMBL" id="LGST01000041">
    <property type="protein sequence ID" value="KND97510.1"/>
    <property type="molecule type" value="Genomic_DNA"/>
</dbReference>
<dbReference type="AlphaFoldDB" id="A0A0L0NV25"/>
<gene>
    <name evidence="3" type="ORF">QG37_05901</name>
</gene>
<feature type="compositionally biased region" description="Acidic residues" evidence="1">
    <location>
        <begin position="418"/>
        <end position="430"/>
    </location>
</feature>
<dbReference type="VEuPathDB" id="FungiDB:B9J08_002334"/>
<evidence type="ECO:0000256" key="1">
    <source>
        <dbReference type="SAM" id="MobiDB-lite"/>
    </source>
</evidence>
<keyword evidence="2" id="KW-1133">Transmembrane helix</keyword>
<proteinExistence type="predicted"/>
<dbReference type="Pfam" id="PF11309">
    <property type="entry name" value="DUF3112"/>
    <property type="match status" value="1"/>
</dbReference>
<dbReference type="VEuPathDB" id="FungiDB:CJJ07_004315"/>
<dbReference type="Proteomes" id="UP000037122">
    <property type="component" value="Unassembled WGS sequence"/>
</dbReference>
<organism evidence="3 4">
    <name type="scientific">Candidozyma auris</name>
    <name type="common">Yeast</name>
    <name type="synonym">Candida auris</name>
    <dbReference type="NCBI Taxonomy" id="498019"/>
    <lineage>
        <taxon>Eukaryota</taxon>
        <taxon>Fungi</taxon>
        <taxon>Dikarya</taxon>
        <taxon>Ascomycota</taxon>
        <taxon>Saccharomycotina</taxon>
        <taxon>Pichiomycetes</taxon>
        <taxon>Metschnikowiaceae</taxon>
        <taxon>Candidozyma</taxon>
    </lineage>
</organism>
<evidence type="ECO:0000256" key="2">
    <source>
        <dbReference type="SAM" id="Phobius"/>
    </source>
</evidence>
<evidence type="ECO:0000313" key="3">
    <source>
        <dbReference type="EMBL" id="KND97510.1"/>
    </source>
</evidence>
<dbReference type="VEuPathDB" id="FungiDB:CJJ09_005427"/>
<feature type="transmembrane region" description="Helical" evidence="2">
    <location>
        <begin position="362"/>
        <end position="379"/>
    </location>
</feature>
<feature type="transmembrane region" description="Helical" evidence="2">
    <location>
        <begin position="177"/>
        <end position="207"/>
    </location>
</feature>
<feature type="transmembrane region" description="Helical" evidence="2">
    <location>
        <begin position="75"/>
        <end position="98"/>
    </location>
</feature>
<comment type="caution">
    <text evidence="3">The sequence shown here is derived from an EMBL/GenBank/DDBJ whole genome shotgun (WGS) entry which is preliminary data.</text>
</comment>
<reference evidence="4" key="1">
    <citation type="journal article" date="2015" name="BMC Genomics">
        <title>Draft genome of a commonly misdiagnosed multidrug resistant pathogen Candida auris.</title>
        <authorList>
            <person name="Chatterjee S."/>
            <person name="Alampalli S.V."/>
            <person name="Nageshan R.K."/>
            <person name="Chettiar S.T."/>
            <person name="Joshi S."/>
            <person name="Tatu U.S."/>
        </authorList>
    </citation>
    <scope>NUCLEOTIDE SEQUENCE [LARGE SCALE GENOMIC DNA]</scope>
    <source>
        <strain evidence="4">6684</strain>
    </source>
</reference>